<keyword evidence="10" id="KW-0004">4Fe-4S</keyword>
<dbReference type="SFLD" id="SFLDS00029">
    <property type="entry name" value="Radical_SAM"/>
    <property type="match status" value="1"/>
</dbReference>
<dbReference type="AlphaFoldDB" id="A0A7C4AJJ5"/>
<keyword evidence="6 10" id="KW-0479">Metal-binding</keyword>
<evidence type="ECO:0000256" key="5">
    <source>
        <dbReference type="ARBA" id="ARBA00022691"/>
    </source>
</evidence>
<comment type="similarity">
    <text evidence="2">Belongs to the anaerobic coproporphyrinogen-III oxidase family. HemW subfamily.</text>
</comment>
<dbReference type="NCBIfam" id="TIGR00539">
    <property type="entry name" value="hemN_rel"/>
    <property type="match status" value="1"/>
</dbReference>
<dbReference type="InterPro" id="IPR013785">
    <property type="entry name" value="Aldolase_TIM"/>
</dbReference>
<dbReference type="InterPro" id="IPR006638">
    <property type="entry name" value="Elp3/MiaA/NifB-like_rSAM"/>
</dbReference>
<comment type="function">
    <text evidence="10">Probably acts as a heme chaperone, transferring heme to an unknown acceptor. Binds one molecule of heme per monomer, possibly covalently. Binds 1 [4Fe-4S] cluster. The cluster is coordinated with 3 cysteines and an exchangeable S-adenosyl-L-methionine.</text>
</comment>
<dbReference type="SFLD" id="SFLDF00288">
    <property type="entry name" value="HemN-like__clustered_with_nucl"/>
    <property type="match status" value="1"/>
</dbReference>
<accession>A0A7C4AJJ5</accession>
<protein>
    <recommendedName>
        <fullName evidence="3 10">Heme chaperone HemW</fullName>
    </recommendedName>
</protein>
<comment type="cofactor">
    <cofactor evidence="1">
        <name>[4Fe-4S] cluster</name>
        <dbReference type="ChEBI" id="CHEBI:49883"/>
    </cofactor>
</comment>
<dbReference type="PROSITE" id="PS51918">
    <property type="entry name" value="RADICAL_SAM"/>
    <property type="match status" value="1"/>
</dbReference>
<evidence type="ECO:0000256" key="10">
    <source>
        <dbReference type="RuleBase" id="RU364116"/>
    </source>
</evidence>
<dbReference type="PANTHER" id="PTHR13932">
    <property type="entry name" value="COPROPORPHYRINIGEN III OXIDASE"/>
    <property type="match status" value="1"/>
</dbReference>
<evidence type="ECO:0000256" key="2">
    <source>
        <dbReference type="ARBA" id="ARBA00006100"/>
    </source>
</evidence>
<comment type="subcellular location">
    <subcellularLocation>
        <location evidence="10">Cytoplasm</location>
    </subcellularLocation>
</comment>
<proteinExistence type="inferred from homology"/>
<evidence type="ECO:0000256" key="9">
    <source>
        <dbReference type="ARBA" id="ARBA00023186"/>
    </source>
</evidence>
<dbReference type="InterPro" id="IPR004559">
    <property type="entry name" value="HemW-like"/>
</dbReference>
<dbReference type="GO" id="GO:0046872">
    <property type="term" value="F:metal ion binding"/>
    <property type="evidence" value="ECO:0007669"/>
    <property type="project" value="UniProtKB-UniRule"/>
</dbReference>
<dbReference type="InterPro" id="IPR010723">
    <property type="entry name" value="HemN_C"/>
</dbReference>
<dbReference type="SMART" id="SM00729">
    <property type="entry name" value="Elp3"/>
    <property type="match status" value="1"/>
</dbReference>
<evidence type="ECO:0000256" key="6">
    <source>
        <dbReference type="ARBA" id="ARBA00022723"/>
    </source>
</evidence>
<evidence type="ECO:0000256" key="4">
    <source>
        <dbReference type="ARBA" id="ARBA00022617"/>
    </source>
</evidence>
<dbReference type="Gene3D" id="3.20.20.70">
    <property type="entry name" value="Aldolase class I"/>
    <property type="match status" value="1"/>
</dbReference>
<dbReference type="GO" id="GO:0004109">
    <property type="term" value="F:coproporphyrinogen oxidase activity"/>
    <property type="evidence" value="ECO:0007669"/>
    <property type="project" value="InterPro"/>
</dbReference>
<dbReference type="SFLD" id="SFLDF00562">
    <property type="entry name" value="HemN-like__clustered_with_heat"/>
    <property type="match status" value="1"/>
</dbReference>
<evidence type="ECO:0000256" key="8">
    <source>
        <dbReference type="ARBA" id="ARBA00023014"/>
    </source>
</evidence>
<reference evidence="12" key="1">
    <citation type="journal article" date="2020" name="mSystems">
        <title>Genome- and Community-Level Interaction Insights into Carbon Utilization and Element Cycling Functions of Hydrothermarchaeota in Hydrothermal Sediment.</title>
        <authorList>
            <person name="Zhou Z."/>
            <person name="Liu Y."/>
            <person name="Xu W."/>
            <person name="Pan J."/>
            <person name="Luo Z.H."/>
            <person name="Li M."/>
        </authorList>
    </citation>
    <scope>NUCLEOTIDE SEQUENCE [LARGE SCALE GENOMIC DNA]</scope>
    <source>
        <strain evidence="12">SpSt-788</strain>
    </source>
</reference>
<evidence type="ECO:0000256" key="3">
    <source>
        <dbReference type="ARBA" id="ARBA00017228"/>
    </source>
</evidence>
<keyword evidence="7 10" id="KW-0408">Iron</keyword>
<keyword evidence="9 10" id="KW-0143">Chaperone</keyword>
<sequence>MGIFFSSLYVHVPFCIKKCKYCNFYSLNWSKELEKLYITAVIKEIKLTTLYPHSLKTIYIGGGTPSCLSIPALKKLLCGLLSSYKLKSNIEFSVELNPATVDEKKLKLMKYYGVNRLSIGVQSFNDEELSVLGRLHTSDEAHQTVKLALKAGFENISIDLIYGIPGQTLKSWKQTLNRAVNMDIKHISVYELNVEKNTPLKKEINSGKILLPSEQDIVKMYEYATEFLETKGFKKYEISNFARTGFQCKHNIAYWTVKQYLGVGPGAHSFIDKKRFHNPDLFAYSKTLSQGKHAWINDSIVDRIERLKERIFLGLRMKKGVSLKQRCLIELFKEFENPGLAKISNNKVSLTNKGMLVSNEVFARVLLHIENCPACKQG</sequence>
<dbReference type="GO" id="GO:0006779">
    <property type="term" value="P:porphyrin-containing compound biosynthetic process"/>
    <property type="evidence" value="ECO:0007669"/>
    <property type="project" value="InterPro"/>
</dbReference>
<keyword evidence="5 10" id="KW-0949">S-adenosyl-L-methionine</keyword>
<dbReference type="SFLD" id="SFLDG01065">
    <property type="entry name" value="anaerobic_coproporphyrinogen-I"/>
    <property type="match status" value="1"/>
</dbReference>
<evidence type="ECO:0000256" key="7">
    <source>
        <dbReference type="ARBA" id="ARBA00023004"/>
    </source>
</evidence>
<dbReference type="GO" id="GO:0005737">
    <property type="term" value="C:cytoplasm"/>
    <property type="evidence" value="ECO:0007669"/>
    <property type="project" value="UniProtKB-SubCell"/>
</dbReference>
<gene>
    <name evidence="12" type="primary">hemW</name>
    <name evidence="12" type="ORF">ENV75_04415</name>
</gene>
<keyword evidence="10" id="KW-0963">Cytoplasm</keyword>
<dbReference type="Pfam" id="PF04055">
    <property type="entry name" value="Radical_SAM"/>
    <property type="match status" value="1"/>
</dbReference>
<dbReference type="InterPro" id="IPR034505">
    <property type="entry name" value="Coproporphyrinogen-III_oxidase"/>
</dbReference>
<evidence type="ECO:0000256" key="1">
    <source>
        <dbReference type="ARBA" id="ARBA00001966"/>
    </source>
</evidence>
<dbReference type="GO" id="GO:0051539">
    <property type="term" value="F:4 iron, 4 sulfur cluster binding"/>
    <property type="evidence" value="ECO:0007669"/>
    <property type="project" value="UniProtKB-UniRule"/>
</dbReference>
<dbReference type="SUPFAM" id="SSF102114">
    <property type="entry name" value="Radical SAM enzymes"/>
    <property type="match status" value="1"/>
</dbReference>
<comment type="caution">
    <text evidence="12">The sequence shown here is derived from an EMBL/GenBank/DDBJ whole genome shotgun (WGS) entry which is preliminary data.</text>
</comment>
<keyword evidence="4 10" id="KW-0349">Heme</keyword>
<dbReference type="EMBL" id="DTHO01000048">
    <property type="protein sequence ID" value="HGG99676.1"/>
    <property type="molecule type" value="Genomic_DNA"/>
</dbReference>
<dbReference type="InterPro" id="IPR007197">
    <property type="entry name" value="rSAM"/>
</dbReference>
<dbReference type="Pfam" id="PF06969">
    <property type="entry name" value="HemN_C"/>
    <property type="match status" value="1"/>
</dbReference>
<feature type="domain" description="Radical SAM core" evidence="11">
    <location>
        <begin position="1"/>
        <end position="234"/>
    </location>
</feature>
<dbReference type="PANTHER" id="PTHR13932:SF5">
    <property type="entry name" value="RADICAL S-ADENOSYL METHIONINE DOMAIN-CONTAINING PROTEIN 1, MITOCHONDRIAL"/>
    <property type="match status" value="1"/>
</dbReference>
<evidence type="ECO:0000313" key="12">
    <source>
        <dbReference type="EMBL" id="HGG99676.1"/>
    </source>
</evidence>
<dbReference type="InterPro" id="IPR058240">
    <property type="entry name" value="rSAM_sf"/>
</dbReference>
<dbReference type="CDD" id="cd01335">
    <property type="entry name" value="Radical_SAM"/>
    <property type="match status" value="1"/>
</dbReference>
<name>A0A7C4AJJ5_9BACT</name>
<keyword evidence="8 10" id="KW-0411">Iron-sulfur</keyword>
<dbReference type="SFLD" id="SFLDG01082">
    <property type="entry name" value="B12-binding_domain_containing"/>
    <property type="match status" value="1"/>
</dbReference>
<organism evidence="12">
    <name type="scientific">Thermodesulfovibrio aggregans</name>
    <dbReference type="NCBI Taxonomy" id="86166"/>
    <lineage>
        <taxon>Bacteria</taxon>
        <taxon>Pseudomonadati</taxon>
        <taxon>Nitrospirota</taxon>
        <taxon>Thermodesulfovibrionia</taxon>
        <taxon>Thermodesulfovibrionales</taxon>
        <taxon>Thermodesulfovibrionaceae</taxon>
        <taxon>Thermodesulfovibrio</taxon>
    </lineage>
</organism>
<evidence type="ECO:0000259" key="11">
    <source>
        <dbReference type="PROSITE" id="PS51918"/>
    </source>
</evidence>